<evidence type="ECO:0000313" key="1">
    <source>
        <dbReference type="EMBL" id="MPM86458.1"/>
    </source>
</evidence>
<proteinExistence type="predicted"/>
<sequence length="85" mass="9132">MIKAPIDVEKAKPAAVAHPVSIVVSSRPNFSTSKFATGLILVQTKPITKSKPIKPIPTVNPAFRAFSGLHRTSKPTIKIIIGIMM</sequence>
<dbReference type="EMBL" id="VSSQ01034488">
    <property type="protein sequence ID" value="MPM86458.1"/>
    <property type="molecule type" value="Genomic_DNA"/>
</dbReference>
<comment type="caution">
    <text evidence="1">The sequence shown here is derived from an EMBL/GenBank/DDBJ whole genome shotgun (WGS) entry which is preliminary data.</text>
</comment>
<reference evidence="1" key="1">
    <citation type="submission" date="2019-08" db="EMBL/GenBank/DDBJ databases">
        <authorList>
            <person name="Kucharzyk K."/>
            <person name="Murdoch R.W."/>
            <person name="Higgins S."/>
            <person name="Loffler F."/>
        </authorList>
    </citation>
    <scope>NUCLEOTIDE SEQUENCE</scope>
</reference>
<dbReference type="AlphaFoldDB" id="A0A645DBQ8"/>
<organism evidence="1">
    <name type="scientific">bioreactor metagenome</name>
    <dbReference type="NCBI Taxonomy" id="1076179"/>
    <lineage>
        <taxon>unclassified sequences</taxon>
        <taxon>metagenomes</taxon>
        <taxon>ecological metagenomes</taxon>
    </lineage>
</organism>
<protein>
    <submittedName>
        <fullName evidence="1">Uncharacterized protein</fullName>
    </submittedName>
</protein>
<gene>
    <name evidence="1" type="ORF">SDC9_133547</name>
</gene>
<accession>A0A645DBQ8</accession>
<name>A0A645DBQ8_9ZZZZ</name>